<gene>
    <name evidence="2" type="ORF">V6N12_014795</name>
</gene>
<dbReference type="EMBL" id="JBBPBM010000024">
    <property type="protein sequence ID" value="KAK8542192.1"/>
    <property type="molecule type" value="Genomic_DNA"/>
</dbReference>
<reference evidence="2 3" key="1">
    <citation type="journal article" date="2024" name="G3 (Bethesda)">
        <title>Genome assembly of Hibiscus sabdariffa L. provides insights into metabolisms of medicinal natural products.</title>
        <authorList>
            <person name="Kim T."/>
        </authorList>
    </citation>
    <scope>NUCLEOTIDE SEQUENCE [LARGE SCALE GENOMIC DNA]</scope>
    <source>
        <strain evidence="2">TK-2024</strain>
        <tissue evidence="2">Old leaves</tissue>
    </source>
</reference>
<accession>A0ABR2DLA0</accession>
<name>A0ABR2DLA0_9ROSI</name>
<proteinExistence type="predicted"/>
<sequence length="104" mass="11450">MGINSGVLMHGTARVTLSGAYIDGGGKPMLTRSGYNWLLRRNTETTVPDRIWKYIAKLNTLPKIKIFAWRVCHEALPSGCRILSAGLGDGHCKLCERAVETVVH</sequence>
<organism evidence="2 3">
    <name type="scientific">Hibiscus sabdariffa</name>
    <name type="common">roselle</name>
    <dbReference type="NCBI Taxonomy" id="183260"/>
    <lineage>
        <taxon>Eukaryota</taxon>
        <taxon>Viridiplantae</taxon>
        <taxon>Streptophyta</taxon>
        <taxon>Embryophyta</taxon>
        <taxon>Tracheophyta</taxon>
        <taxon>Spermatophyta</taxon>
        <taxon>Magnoliopsida</taxon>
        <taxon>eudicotyledons</taxon>
        <taxon>Gunneridae</taxon>
        <taxon>Pentapetalae</taxon>
        <taxon>rosids</taxon>
        <taxon>malvids</taxon>
        <taxon>Malvales</taxon>
        <taxon>Malvaceae</taxon>
        <taxon>Malvoideae</taxon>
        <taxon>Hibiscus</taxon>
    </lineage>
</organism>
<dbReference type="Pfam" id="PF13966">
    <property type="entry name" value="zf-RVT"/>
    <property type="match status" value="1"/>
</dbReference>
<comment type="caution">
    <text evidence="2">The sequence shown here is derived from an EMBL/GenBank/DDBJ whole genome shotgun (WGS) entry which is preliminary data.</text>
</comment>
<dbReference type="InterPro" id="IPR026960">
    <property type="entry name" value="RVT-Znf"/>
</dbReference>
<protein>
    <recommendedName>
        <fullName evidence="1">Reverse transcriptase zinc-binding domain-containing protein</fullName>
    </recommendedName>
</protein>
<feature type="domain" description="Reverse transcriptase zinc-binding" evidence="1">
    <location>
        <begin position="31"/>
        <end position="104"/>
    </location>
</feature>
<dbReference type="Proteomes" id="UP001472677">
    <property type="component" value="Unassembled WGS sequence"/>
</dbReference>
<evidence type="ECO:0000313" key="2">
    <source>
        <dbReference type="EMBL" id="KAK8542192.1"/>
    </source>
</evidence>
<keyword evidence="3" id="KW-1185">Reference proteome</keyword>
<evidence type="ECO:0000313" key="3">
    <source>
        <dbReference type="Proteomes" id="UP001472677"/>
    </source>
</evidence>
<evidence type="ECO:0000259" key="1">
    <source>
        <dbReference type="Pfam" id="PF13966"/>
    </source>
</evidence>